<protein>
    <submittedName>
        <fullName evidence="2">Uncharacterized protein</fullName>
    </submittedName>
</protein>
<dbReference type="EMBL" id="JANPWB010000015">
    <property type="protein sequence ID" value="KAJ1088896.1"/>
    <property type="molecule type" value="Genomic_DNA"/>
</dbReference>
<evidence type="ECO:0000256" key="1">
    <source>
        <dbReference type="SAM" id="MobiDB-lite"/>
    </source>
</evidence>
<organism evidence="2 3">
    <name type="scientific">Pleurodeles waltl</name>
    <name type="common">Iberian ribbed newt</name>
    <dbReference type="NCBI Taxonomy" id="8319"/>
    <lineage>
        <taxon>Eukaryota</taxon>
        <taxon>Metazoa</taxon>
        <taxon>Chordata</taxon>
        <taxon>Craniata</taxon>
        <taxon>Vertebrata</taxon>
        <taxon>Euteleostomi</taxon>
        <taxon>Amphibia</taxon>
        <taxon>Batrachia</taxon>
        <taxon>Caudata</taxon>
        <taxon>Salamandroidea</taxon>
        <taxon>Salamandridae</taxon>
        <taxon>Pleurodelinae</taxon>
        <taxon>Pleurodeles</taxon>
    </lineage>
</organism>
<dbReference type="AlphaFoldDB" id="A0AAV7LB85"/>
<reference evidence="2" key="1">
    <citation type="journal article" date="2022" name="bioRxiv">
        <title>Sequencing and chromosome-scale assembly of the giantPleurodeles waltlgenome.</title>
        <authorList>
            <person name="Brown T."/>
            <person name="Elewa A."/>
            <person name="Iarovenko S."/>
            <person name="Subramanian E."/>
            <person name="Araus A.J."/>
            <person name="Petzold A."/>
            <person name="Susuki M."/>
            <person name="Suzuki K.-i.T."/>
            <person name="Hayashi T."/>
            <person name="Toyoda A."/>
            <person name="Oliveira C."/>
            <person name="Osipova E."/>
            <person name="Leigh N.D."/>
            <person name="Simon A."/>
            <person name="Yun M.H."/>
        </authorList>
    </citation>
    <scope>NUCLEOTIDE SEQUENCE</scope>
    <source>
        <strain evidence="2">20211129_DDA</strain>
        <tissue evidence="2">Liver</tissue>
    </source>
</reference>
<gene>
    <name evidence="2" type="ORF">NDU88_002050</name>
</gene>
<accession>A0AAV7LB85</accession>
<sequence>MPIHDHRSEPGAIKNQPEHDPEAKQKKGNKPLEARSTTDTRAKGPTGPPPPRNPHGQQAQEGRQTLETGNNSNLTPPAPTKRGKRGERTGNKQHTNEPKKYGTREAERTTKGAPRREPIRAGQNQRSNMSRGTNGIQEKAQPTGPAGATGNSPNVDLPRQGRCNRR</sequence>
<comment type="caution">
    <text evidence="2">The sequence shown here is derived from an EMBL/GenBank/DDBJ whole genome shotgun (WGS) entry which is preliminary data.</text>
</comment>
<dbReference type="Proteomes" id="UP001066276">
    <property type="component" value="Chromosome 11"/>
</dbReference>
<feature type="compositionally biased region" description="Basic and acidic residues" evidence="1">
    <location>
        <begin position="16"/>
        <end position="42"/>
    </location>
</feature>
<evidence type="ECO:0000313" key="3">
    <source>
        <dbReference type="Proteomes" id="UP001066276"/>
    </source>
</evidence>
<feature type="compositionally biased region" description="Polar residues" evidence="1">
    <location>
        <begin position="122"/>
        <end position="136"/>
    </location>
</feature>
<feature type="region of interest" description="Disordered" evidence="1">
    <location>
        <begin position="1"/>
        <end position="166"/>
    </location>
</feature>
<proteinExistence type="predicted"/>
<keyword evidence="3" id="KW-1185">Reference proteome</keyword>
<feature type="compositionally biased region" description="Polar residues" evidence="1">
    <location>
        <begin position="57"/>
        <end position="75"/>
    </location>
</feature>
<feature type="compositionally biased region" description="Basic and acidic residues" evidence="1">
    <location>
        <begin position="86"/>
        <end position="119"/>
    </location>
</feature>
<evidence type="ECO:0000313" key="2">
    <source>
        <dbReference type="EMBL" id="KAJ1088896.1"/>
    </source>
</evidence>
<name>A0AAV7LB85_PLEWA</name>